<dbReference type="Proteomes" id="UP001375743">
    <property type="component" value="Unassembled WGS sequence"/>
</dbReference>
<dbReference type="NCBIfam" id="TIGR02710">
    <property type="entry name" value="TIGR02710 family CRISPR-associated CARF protein"/>
    <property type="match status" value="1"/>
</dbReference>
<sequence length="440" mass="48286">MRERSCVLACTVGGSGAPIRSSIRAARPAFVLFLCSEEGGPDGRGSRPEAEAIAAELALAPDAFAIETLPADDPDSAGVRCKELIAGLRRRFPGARIVCDYTGGTKSMSAALMLAGIAEPKARVELRLMRGERRSLDRVRDGTERPQRIDVSALLADRLLERADLAWRSFGYAEAEQLLAEPAQDLADAEAVPERLRLRLMAAYRLSGLFAAWDRFDHAAALEMLAALPPGARRALAAYEPALRQLADQARRAPLVLLDLWHNAERRAARGQYDDAVARCYRAVEWTAQWVLETDAGILTKDVDLAKLPAGIRDRYADQRRKGQRIEIGLTRAWDLVSDLSRHCPGLALVASAATLMRKKFEGSSVRDRLDGSQQRGWIAARNFSILAHGFTPIGADGWERIGGWMEQHWLPWIEAQVTARGGRLEQLPADLDLVDAAAV</sequence>
<protein>
    <submittedName>
        <fullName evidence="1">TIGR02710 family CRISPR-associated CARF protein</fullName>
    </submittedName>
</protein>
<accession>A0ABU8XVU0</accession>
<dbReference type="InterPro" id="IPR014082">
    <property type="entry name" value="CRISPR-assoc_prot_Cas02710"/>
</dbReference>
<dbReference type="RefSeq" id="WP_418161136.1">
    <property type="nucleotide sequence ID" value="NZ_JBBLZC010000024.1"/>
</dbReference>
<keyword evidence="2" id="KW-1185">Reference proteome</keyword>
<dbReference type="EMBL" id="JBBLZC010000024">
    <property type="protein sequence ID" value="MEK0085287.1"/>
    <property type="molecule type" value="Genomic_DNA"/>
</dbReference>
<name>A0ABU8XVU0_9PROT</name>
<comment type="caution">
    <text evidence="1">The sequence shown here is derived from an EMBL/GenBank/DDBJ whole genome shotgun (WGS) entry which is preliminary data.</text>
</comment>
<proteinExistence type="predicted"/>
<gene>
    <name evidence="1" type="ORF">U1T56_19215</name>
</gene>
<dbReference type="Pfam" id="PF09670">
    <property type="entry name" value="Cas_Cas02710"/>
    <property type="match status" value="1"/>
</dbReference>
<reference evidence="1 2" key="1">
    <citation type="submission" date="2024-01" db="EMBL/GenBank/DDBJ databases">
        <title>Multi-omics insights into the function and evolution of sodium benzoate biodegradation pathways in Benzoatithermus flavus gen. nov., sp. nov. from hot spring.</title>
        <authorList>
            <person name="Hu C.-J."/>
            <person name="Li W.-J."/>
        </authorList>
    </citation>
    <scope>NUCLEOTIDE SEQUENCE [LARGE SCALE GENOMIC DNA]</scope>
    <source>
        <strain evidence="1 2">SYSU G07066</strain>
    </source>
</reference>
<evidence type="ECO:0000313" key="1">
    <source>
        <dbReference type="EMBL" id="MEK0085287.1"/>
    </source>
</evidence>
<evidence type="ECO:0000313" key="2">
    <source>
        <dbReference type="Proteomes" id="UP001375743"/>
    </source>
</evidence>
<organism evidence="1 2">
    <name type="scientific">Benzoatithermus flavus</name>
    <dbReference type="NCBI Taxonomy" id="3108223"/>
    <lineage>
        <taxon>Bacteria</taxon>
        <taxon>Pseudomonadati</taxon>
        <taxon>Pseudomonadota</taxon>
        <taxon>Alphaproteobacteria</taxon>
        <taxon>Geminicoccales</taxon>
        <taxon>Geminicoccaceae</taxon>
        <taxon>Benzoatithermus</taxon>
    </lineage>
</organism>